<dbReference type="NCBIfam" id="NF011314">
    <property type="entry name" value="PRK14725.1"/>
    <property type="match status" value="1"/>
</dbReference>
<comment type="similarity">
    <text evidence="2">Belongs to the pyruvate kinase family.</text>
</comment>
<evidence type="ECO:0000256" key="6">
    <source>
        <dbReference type="ARBA" id="ARBA00022741"/>
    </source>
</evidence>
<organism evidence="13 14">
    <name type="scientific">Pseudomonas oryzihabitans</name>
    <dbReference type="NCBI Taxonomy" id="47885"/>
    <lineage>
        <taxon>Bacteria</taxon>
        <taxon>Pseudomonadati</taxon>
        <taxon>Pseudomonadota</taxon>
        <taxon>Gammaproteobacteria</taxon>
        <taxon>Pseudomonadales</taxon>
        <taxon>Pseudomonadaceae</taxon>
        <taxon>Pseudomonas</taxon>
    </lineage>
</organism>
<gene>
    <name evidence="13" type="ORF">QE440_000318</name>
</gene>
<dbReference type="EMBL" id="JAVJAF010000001">
    <property type="protein sequence ID" value="MDR6232577.1"/>
    <property type="molecule type" value="Genomic_DNA"/>
</dbReference>
<evidence type="ECO:0000256" key="11">
    <source>
        <dbReference type="ARBA" id="ARBA00023317"/>
    </source>
</evidence>
<sequence length="617" mass="67420">MPPRSTSRSRSSDHELANLLDDLRNLHATLEQAAADPRLEHQALNPGYRASAQNLLAYLALRRQDLHRLQLQLSAQGLSSLGRSEAAVLPAVATLIDTLERLLGHSPTTRTVTRPDNALAQHARALFGVAPRQREVRIMVTLPGEAADDYSLVRDLLAARMDCVRINCAHDEPATWARMIKHTRRASAELEQPCKIFMDLPGPKLRTGPIAPGPTVRKVKPERDRQGRVRQAARVWLTGRRNPRPAPSSAAACLQVGTRWLSGLQAGDRIRLVDTRQARRQLEVIEVTTDGCWVEAYKTSYLAPGLRLTVERDGRRKHSRIGEFAPQPGTLRLAEGDLLILTADQTPGRPASHDSSGRLLTPATLGCTLPQVFADVRAGEPVWFDDGKLGGVVERATQEALRVRITHAPGGVKLKGDKGINFPQSALRLAALGEQDLAALAFAAEHADGVELSFVNTADDVQDLLAELDRLQADRLAVVLKIETRRGFDNLPALLLAGMRRGGFGVMIARGDLAVEGGFERLAALQEDILCLCEAAQVPVIWATQVLENLAKKGSPSRAEITDAATGVRAECVMLNKGPHILKAVATLDELLVRMQGYNSKKRQLLRKLQLASPWPD</sequence>
<name>A0AAJ2BGV4_9PSED</name>
<dbReference type="InterPro" id="IPR015793">
    <property type="entry name" value="Pyrv_Knase_brl"/>
</dbReference>
<dbReference type="InterPro" id="IPR011037">
    <property type="entry name" value="Pyrv_Knase-like_insert_dom_sf"/>
</dbReference>
<feature type="domain" description="Pyruvate kinase barrel" evidence="12">
    <location>
        <begin position="361"/>
        <end position="576"/>
    </location>
</feature>
<dbReference type="RefSeq" id="WP_309754438.1">
    <property type="nucleotide sequence ID" value="NZ_JAVJAF010000001.1"/>
</dbReference>
<keyword evidence="9" id="KW-0460">Magnesium</keyword>
<dbReference type="Gene3D" id="2.40.33.10">
    <property type="entry name" value="PK beta-barrel domain-like"/>
    <property type="match status" value="2"/>
</dbReference>
<evidence type="ECO:0000313" key="14">
    <source>
        <dbReference type="Proteomes" id="UP001268036"/>
    </source>
</evidence>
<dbReference type="Pfam" id="PF00224">
    <property type="entry name" value="PK"/>
    <property type="match status" value="1"/>
</dbReference>
<reference evidence="13" key="1">
    <citation type="submission" date="2023-08" db="EMBL/GenBank/DDBJ databases">
        <title>Functional and genomic diversity of the sorghum phyllosphere microbiome.</title>
        <authorList>
            <person name="Shade A."/>
        </authorList>
    </citation>
    <scope>NUCLEOTIDE SEQUENCE</scope>
    <source>
        <strain evidence="13">SORGH_AS_0201</strain>
    </source>
</reference>
<dbReference type="InterPro" id="IPR015806">
    <property type="entry name" value="Pyrv_Knase_insert_dom_sf"/>
</dbReference>
<evidence type="ECO:0000256" key="9">
    <source>
        <dbReference type="ARBA" id="ARBA00022842"/>
    </source>
</evidence>
<comment type="caution">
    <text evidence="13">The sequence shown here is derived from an EMBL/GenBank/DDBJ whole genome shotgun (WGS) entry which is preliminary data.</text>
</comment>
<evidence type="ECO:0000256" key="7">
    <source>
        <dbReference type="ARBA" id="ARBA00022777"/>
    </source>
</evidence>
<dbReference type="GO" id="GO:0005524">
    <property type="term" value="F:ATP binding"/>
    <property type="evidence" value="ECO:0007669"/>
    <property type="project" value="UniProtKB-KW"/>
</dbReference>
<keyword evidence="7 13" id="KW-0418">Kinase</keyword>
<dbReference type="EC" id="2.7.1.40" evidence="3"/>
<dbReference type="InterPro" id="IPR015813">
    <property type="entry name" value="Pyrv/PenolPyrv_kinase-like_dom"/>
</dbReference>
<dbReference type="AlphaFoldDB" id="A0AAJ2BGV4"/>
<proteinExistence type="inferred from homology"/>
<evidence type="ECO:0000256" key="2">
    <source>
        <dbReference type="ARBA" id="ARBA00008663"/>
    </source>
</evidence>
<dbReference type="GO" id="GO:0000287">
    <property type="term" value="F:magnesium ion binding"/>
    <property type="evidence" value="ECO:0007669"/>
    <property type="project" value="InterPro"/>
</dbReference>
<evidence type="ECO:0000256" key="10">
    <source>
        <dbReference type="ARBA" id="ARBA00023152"/>
    </source>
</evidence>
<evidence type="ECO:0000256" key="8">
    <source>
        <dbReference type="ARBA" id="ARBA00022840"/>
    </source>
</evidence>
<keyword evidence="11 13" id="KW-0670">Pyruvate</keyword>
<dbReference type="InterPro" id="IPR040442">
    <property type="entry name" value="Pyrv_kinase-like_dom_sf"/>
</dbReference>
<dbReference type="InterPro" id="IPR001697">
    <property type="entry name" value="Pyr_Knase"/>
</dbReference>
<evidence type="ECO:0000256" key="1">
    <source>
        <dbReference type="ARBA" id="ARBA00004997"/>
    </source>
</evidence>
<evidence type="ECO:0000259" key="12">
    <source>
        <dbReference type="Pfam" id="PF00224"/>
    </source>
</evidence>
<keyword evidence="4 13" id="KW-0808">Transferase</keyword>
<evidence type="ECO:0000256" key="4">
    <source>
        <dbReference type="ARBA" id="ARBA00022679"/>
    </source>
</evidence>
<dbReference type="Gene3D" id="3.20.20.60">
    <property type="entry name" value="Phosphoenolpyruvate-binding domains"/>
    <property type="match status" value="2"/>
</dbReference>
<dbReference type="GO" id="GO:0016301">
    <property type="term" value="F:kinase activity"/>
    <property type="evidence" value="ECO:0007669"/>
    <property type="project" value="UniProtKB-KW"/>
</dbReference>
<keyword evidence="6" id="KW-0547">Nucleotide-binding</keyword>
<evidence type="ECO:0000256" key="5">
    <source>
        <dbReference type="ARBA" id="ARBA00022723"/>
    </source>
</evidence>
<dbReference type="SUPFAM" id="SSF51621">
    <property type="entry name" value="Phosphoenolpyruvate/pyruvate domain"/>
    <property type="match status" value="1"/>
</dbReference>
<dbReference type="SUPFAM" id="SSF50800">
    <property type="entry name" value="PK beta-barrel domain-like"/>
    <property type="match status" value="1"/>
</dbReference>
<keyword evidence="10" id="KW-0324">Glycolysis</keyword>
<accession>A0AAJ2BGV4</accession>
<evidence type="ECO:0000256" key="3">
    <source>
        <dbReference type="ARBA" id="ARBA00012142"/>
    </source>
</evidence>
<dbReference type="Proteomes" id="UP001268036">
    <property type="component" value="Unassembled WGS sequence"/>
</dbReference>
<protein>
    <recommendedName>
        <fullName evidence="3">pyruvate kinase</fullName>
        <ecNumber evidence="3">2.7.1.40</ecNumber>
    </recommendedName>
</protein>
<dbReference type="PANTHER" id="PTHR11817">
    <property type="entry name" value="PYRUVATE KINASE"/>
    <property type="match status" value="1"/>
</dbReference>
<dbReference type="GO" id="GO:0004743">
    <property type="term" value="F:pyruvate kinase activity"/>
    <property type="evidence" value="ECO:0007669"/>
    <property type="project" value="UniProtKB-EC"/>
</dbReference>
<dbReference type="GO" id="GO:0030955">
    <property type="term" value="F:potassium ion binding"/>
    <property type="evidence" value="ECO:0007669"/>
    <property type="project" value="InterPro"/>
</dbReference>
<comment type="pathway">
    <text evidence="1">Carbohydrate degradation; glycolysis; pyruvate from D-glyceraldehyde 3-phosphate: step 5/5.</text>
</comment>
<keyword evidence="5" id="KW-0479">Metal-binding</keyword>
<keyword evidence="8" id="KW-0067">ATP-binding</keyword>
<evidence type="ECO:0000313" key="13">
    <source>
        <dbReference type="EMBL" id="MDR6232577.1"/>
    </source>
</evidence>